<feature type="non-terminal residue" evidence="1">
    <location>
        <position position="122"/>
    </location>
</feature>
<gene>
    <name evidence="1" type="ORF">DPEC_G00077450</name>
</gene>
<name>A0ACC2H3T9_DALPE</name>
<organism evidence="1 2">
    <name type="scientific">Dallia pectoralis</name>
    <name type="common">Alaska blackfish</name>
    <dbReference type="NCBI Taxonomy" id="75939"/>
    <lineage>
        <taxon>Eukaryota</taxon>
        <taxon>Metazoa</taxon>
        <taxon>Chordata</taxon>
        <taxon>Craniata</taxon>
        <taxon>Vertebrata</taxon>
        <taxon>Euteleostomi</taxon>
        <taxon>Actinopterygii</taxon>
        <taxon>Neopterygii</taxon>
        <taxon>Teleostei</taxon>
        <taxon>Protacanthopterygii</taxon>
        <taxon>Esociformes</taxon>
        <taxon>Umbridae</taxon>
        <taxon>Dallia</taxon>
    </lineage>
</organism>
<accession>A0ACC2H3T9</accession>
<keyword evidence="2" id="KW-1185">Reference proteome</keyword>
<proteinExistence type="predicted"/>
<dbReference type="Proteomes" id="UP001157502">
    <property type="component" value="Chromosome 6"/>
</dbReference>
<dbReference type="EMBL" id="CM055733">
    <property type="protein sequence ID" value="KAJ8010663.1"/>
    <property type="molecule type" value="Genomic_DNA"/>
</dbReference>
<evidence type="ECO:0000313" key="2">
    <source>
        <dbReference type="Proteomes" id="UP001157502"/>
    </source>
</evidence>
<reference evidence="1" key="1">
    <citation type="submission" date="2021-05" db="EMBL/GenBank/DDBJ databases">
        <authorList>
            <person name="Pan Q."/>
            <person name="Jouanno E."/>
            <person name="Zahm M."/>
            <person name="Klopp C."/>
            <person name="Cabau C."/>
            <person name="Louis A."/>
            <person name="Berthelot C."/>
            <person name="Parey E."/>
            <person name="Roest Crollius H."/>
            <person name="Montfort J."/>
            <person name="Robinson-Rechavi M."/>
            <person name="Bouchez O."/>
            <person name="Lampietro C."/>
            <person name="Lopez Roques C."/>
            <person name="Donnadieu C."/>
            <person name="Postlethwait J."/>
            <person name="Bobe J."/>
            <person name="Dillon D."/>
            <person name="Chandos A."/>
            <person name="von Hippel F."/>
            <person name="Guiguen Y."/>
        </authorList>
    </citation>
    <scope>NUCLEOTIDE SEQUENCE</scope>
    <source>
        <strain evidence="1">YG-Jan2019</strain>
    </source>
</reference>
<sequence>GRGRSRGLKADTSLAVTPGASFVEQPYVVKEEEENAMHTTVVMFSTSDHFTLRQDMCVVCGSFGQGAEGRLLACTQCGQCYHPFCVNIKITRVVLSKGWRCLECTVCEACGQASDPGRLLLC</sequence>
<feature type="non-terminal residue" evidence="1">
    <location>
        <position position="1"/>
    </location>
</feature>
<protein>
    <submittedName>
        <fullName evidence="1">Uncharacterized protein</fullName>
    </submittedName>
</protein>
<evidence type="ECO:0000313" key="1">
    <source>
        <dbReference type="EMBL" id="KAJ8010663.1"/>
    </source>
</evidence>
<comment type="caution">
    <text evidence="1">The sequence shown here is derived from an EMBL/GenBank/DDBJ whole genome shotgun (WGS) entry which is preliminary data.</text>
</comment>